<feature type="transmembrane region" description="Helical" evidence="6">
    <location>
        <begin position="12"/>
        <end position="30"/>
    </location>
</feature>
<name>A0AAV4RL21_CAEEX</name>
<dbReference type="InterPro" id="IPR011701">
    <property type="entry name" value="MFS"/>
</dbReference>
<proteinExistence type="predicted"/>
<feature type="compositionally biased region" description="Basic and acidic residues" evidence="5">
    <location>
        <begin position="251"/>
        <end position="269"/>
    </location>
</feature>
<sequence>WDLVCDREWLISFSVSIYNVGYLVAVLVFGQLSDSVGRRPTLLFSYVLNIGAGFLSAFAPSFAMFAILRFFTAVGGAGFYTVSFVILIEMVSPAYRSMVGVAINFGWCLAFISLPGVAWIVRDWFWLQLAGDSGISTLAFDSRREGCVPEGGSEGLQEERHPRGVRGHRDGEADREERRHAHHLRRIHSHGLRSLQDLKSPEEHAHSLLQLACELFYLFRAVVQHGRPAHEPLPQLLPLRRRGVPGLPHHHQSDREHRPEETPGHRHDSGGNGLRLGYTGTFRIHSSKGLLSLGGQILHHCHIRHHLRVLRRDIPHSCEECGTGNRLHSGSTWVHSGTFRQRIGGSTFDSFPDLLYSFLSVSSGFLIYFLPETNNEPFADTLKQAENIGV</sequence>
<keyword evidence="2 6" id="KW-0812">Transmembrane</keyword>
<dbReference type="InterPro" id="IPR036259">
    <property type="entry name" value="MFS_trans_sf"/>
</dbReference>
<dbReference type="GO" id="GO:0016020">
    <property type="term" value="C:membrane"/>
    <property type="evidence" value="ECO:0007669"/>
    <property type="project" value="UniProtKB-SubCell"/>
</dbReference>
<dbReference type="EMBL" id="BPLR01007984">
    <property type="protein sequence ID" value="GIY21197.1"/>
    <property type="molecule type" value="Genomic_DNA"/>
</dbReference>
<dbReference type="PANTHER" id="PTHR24064">
    <property type="entry name" value="SOLUTE CARRIER FAMILY 22 MEMBER"/>
    <property type="match status" value="1"/>
</dbReference>
<feature type="transmembrane region" description="Helical" evidence="6">
    <location>
        <begin position="42"/>
        <end position="60"/>
    </location>
</feature>
<dbReference type="Proteomes" id="UP001054945">
    <property type="component" value="Unassembled WGS sequence"/>
</dbReference>
<evidence type="ECO:0000256" key="5">
    <source>
        <dbReference type="SAM" id="MobiDB-lite"/>
    </source>
</evidence>
<dbReference type="SUPFAM" id="SSF103473">
    <property type="entry name" value="MFS general substrate transporter"/>
    <property type="match status" value="1"/>
</dbReference>
<organism evidence="7 8">
    <name type="scientific">Caerostris extrusa</name>
    <name type="common">Bark spider</name>
    <name type="synonym">Caerostris bankana</name>
    <dbReference type="NCBI Taxonomy" id="172846"/>
    <lineage>
        <taxon>Eukaryota</taxon>
        <taxon>Metazoa</taxon>
        <taxon>Ecdysozoa</taxon>
        <taxon>Arthropoda</taxon>
        <taxon>Chelicerata</taxon>
        <taxon>Arachnida</taxon>
        <taxon>Araneae</taxon>
        <taxon>Araneomorphae</taxon>
        <taxon>Entelegynae</taxon>
        <taxon>Araneoidea</taxon>
        <taxon>Araneidae</taxon>
        <taxon>Caerostris</taxon>
    </lineage>
</organism>
<evidence type="ECO:0000256" key="6">
    <source>
        <dbReference type="SAM" id="Phobius"/>
    </source>
</evidence>
<keyword evidence="8" id="KW-1185">Reference proteome</keyword>
<feature type="region of interest" description="Disordered" evidence="5">
    <location>
        <begin position="242"/>
        <end position="272"/>
    </location>
</feature>
<evidence type="ECO:0000256" key="2">
    <source>
        <dbReference type="ARBA" id="ARBA00022692"/>
    </source>
</evidence>
<evidence type="ECO:0000256" key="4">
    <source>
        <dbReference type="ARBA" id="ARBA00023136"/>
    </source>
</evidence>
<accession>A0AAV4RL21</accession>
<feature type="non-terminal residue" evidence="7">
    <location>
        <position position="1"/>
    </location>
</feature>
<dbReference type="Gene3D" id="1.20.1250.20">
    <property type="entry name" value="MFS general substrate transporter like domains"/>
    <property type="match status" value="1"/>
</dbReference>
<reference evidence="7 8" key="1">
    <citation type="submission" date="2021-06" db="EMBL/GenBank/DDBJ databases">
        <title>Caerostris extrusa draft genome.</title>
        <authorList>
            <person name="Kono N."/>
            <person name="Arakawa K."/>
        </authorList>
    </citation>
    <scope>NUCLEOTIDE SEQUENCE [LARGE SCALE GENOMIC DNA]</scope>
</reference>
<dbReference type="AlphaFoldDB" id="A0AAV4RL21"/>
<dbReference type="GO" id="GO:0022857">
    <property type="term" value="F:transmembrane transporter activity"/>
    <property type="evidence" value="ECO:0007669"/>
    <property type="project" value="InterPro"/>
</dbReference>
<evidence type="ECO:0000256" key="1">
    <source>
        <dbReference type="ARBA" id="ARBA00004141"/>
    </source>
</evidence>
<protein>
    <submittedName>
        <fullName evidence="7">Organic cation transporter protein</fullName>
    </submittedName>
</protein>
<comment type="subcellular location">
    <subcellularLocation>
        <location evidence="1">Membrane</location>
        <topology evidence="1">Multi-pass membrane protein</topology>
    </subcellularLocation>
</comment>
<comment type="caution">
    <text evidence="7">The sequence shown here is derived from an EMBL/GenBank/DDBJ whole genome shotgun (WGS) entry which is preliminary data.</text>
</comment>
<feature type="transmembrane region" description="Helical" evidence="6">
    <location>
        <begin position="66"/>
        <end position="87"/>
    </location>
</feature>
<evidence type="ECO:0000313" key="8">
    <source>
        <dbReference type="Proteomes" id="UP001054945"/>
    </source>
</evidence>
<dbReference type="Pfam" id="PF07690">
    <property type="entry name" value="MFS_1"/>
    <property type="match status" value="1"/>
</dbReference>
<evidence type="ECO:0000313" key="7">
    <source>
        <dbReference type="EMBL" id="GIY21197.1"/>
    </source>
</evidence>
<evidence type="ECO:0000256" key="3">
    <source>
        <dbReference type="ARBA" id="ARBA00022989"/>
    </source>
</evidence>
<feature type="compositionally biased region" description="Basic and acidic residues" evidence="5">
    <location>
        <begin position="157"/>
        <end position="179"/>
    </location>
</feature>
<keyword evidence="4 6" id="KW-0472">Membrane</keyword>
<feature type="region of interest" description="Disordered" evidence="5">
    <location>
        <begin position="149"/>
        <end position="179"/>
    </location>
</feature>
<keyword evidence="3 6" id="KW-1133">Transmembrane helix</keyword>
<feature type="transmembrane region" description="Helical" evidence="6">
    <location>
        <begin position="99"/>
        <end position="121"/>
    </location>
</feature>
<gene>
    <name evidence="7" type="primary">Orct</name>
    <name evidence="7" type="ORF">CEXT_393991</name>
</gene>